<reference evidence="3" key="1">
    <citation type="journal article" date="2019" name="Int. J. Syst. Evol. Microbiol.">
        <title>The Global Catalogue of Microorganisms (GCM) 10K type strain sequencing project: providing services to taxonomists for standard genome sequencing and annotation.</title>
        <authorList>
            <consortium name="The Broad Institute Genomics Platform"/>
            <consortium name="The Broad Institute Genome Sequencing Center for Infectious Disease"/>
            <person name="Wu L."/>
            <person name="Ma J."/>
        </authorList>
    </citation>
    <scope>NUCLEOTIDE SEQUENCE [LARGE SCALE GENOMIC DNA]</scope>
    <source>
        <strain evidence="3">KACC 14249</strain>
    </source>
</reference>
<feature type="transmembrane region" description="Helical" evidence="1">
    <location>
        <begin position="89"/>
        <end position="110"/>
    </location>
</feature>
<feature type="transmembrane region" description="Helical" evidence="1">
    <location>
        <begin position="21"/>
        <end position="44"/>
    </location>
</feature>
<feature type="transmembrane region" description="Helical" evidence="1">
    <location>
        <begin position="122"/>
        <end position="140"/>
    </location>
</feature>
<gene>
    <name evidence="2" type="ORF">ACFQDO_09140</name>
</gene>
<organism evidence="2 3">
    <name type="scientific">Angustibacter luteus</name>
    <dbReference type="NCBI Taxonomy" id="658456"/>
    <lineage>
        <taxon>Bacteria</taxon>
        <taxon>Bacillati</taxon>
        <taxon>Actinomycetota</taxon>
        <taxon>Actinomycetes</taxon>
        <taxon>Kineosporiales</taxon>
        <taxon>Kineosporiaceae</taxon>
    </lineage>
</organism>
<evidence type="ECO:0000313" key="2">
    <source>
        <dbReference type="EMBL" id="MFC6007291.1"/>
    </source>
</evidence>
<dbReference type="EMBL" id="JBHSRD010000003">
    <property type="protein sequence ID" value="MFC6007291.1"/>
    <property type="molecule type" value="Genomic_DNA"/>
</dbReference>
<comment type="caution">
    <text evidence="2">The sequence shown here is derived from an EMBL/GenBank/DDBJ whole genome shotgun (WGS) entry which is preliminary data.</text>
</comment>
<feature type="transmembrane region" description="Helical" evidence="1">
    <location>
        <begin position="234"/>
        <end position="255"/>
    </location>
</feature>
<feature type="transmembrane region" description="Helical" evidence="1">
    <location>
        <begin position="261"/>
        <end position="284"/>
    </location>
</feature>
<dbReference type="Proteomes" id="UP001596189">
    <property type="component" value="Unassembled WGS sequence"/>
</dbReference>
<keyword evidence="1" id="KW-1133">Transmembrane helix</keyword>
<evidence type="ECO:0000313" key="3">
    <source>
        <dbReference type="Proteomes" id="UP001596189"/>
    </source>
</evidence>
<accession>A0ABW1JE01</accession>
<sequence>MTLLDSPPLTRAPEAARASRALAWVLVLLASGMVACSLLGPVGFGAMAYRTSSTSLNQLRGSDAATLFLIAPLTLAAAALAWRRHPASPLLATGLGAYALYTYAQVVIGQEYLRLPGNVERFFPLLLAVFVLGGAAVVLGQRLTPAVLPALSPRVGRTLGVVLLCVAAFVLVGLHLPTMLTAWRDPTSMPQYAPSPTPFWMVKLMDLGIVVPVAVVTGIGMLRGADWAPRVMYPLLTAYACLATSVAAMALVMVLRGDPDASVALLCGFAAFAVLFASLTAVAYRPLLRAS</sequence>
<protein>
    <submittedName>
        <fullName evidence="2">Uncharacterized protein</fullName>
    </submittedName>
</protein>
<feature type="transmembrane region" description="Helical" evidence="1">
    <location>
        <begin position="64"/>
        <end position="82"/>
    </location>
</feature>
<keyword evidence="1" id="KW-0472">Membrane</keyword>
<feature type="transmembrane region" description="Helical" evidence="1">
    <location>
        <begin position="161"/>
        <end position="180"/>
    </location>
</feature>
<keyword evidence="3" id="KW-1185">Reference proteome</keyword>
<evidence type="ECO:0000256" key="1">
    <source>
        <dbReference type="SAM" id="Phobius"/>
    </source>
</evidence>
<keyword evidence="1" id="KW-0812">Transmembrane</keyword>
<name>A0ABW1JE01_9ACTN</name>
<feature type="transmembrane region" description="Helical" evidence="1">
    <location>
        <begin position="200"/>
        <end position="222"/>
    </location>
</feature>
<proteinExistence type="predicted"/>
<dbReference type="RefSeq" id="WP_345716095.1">
    <property type="nucleotide sequence ID" value="NZ_BAABFP010000004.1"/>
</dbReference>